<keyword evidence="2" id="KW-1185">Reference proteome</keyword>
<dbReference type="Gene3D" id="3.60.15.10">
    <property type="entry name" value="Ribonuclease Z/Hydroxyacylglutathione hydrolase-like"/>
    <property type="match status" value="1"/>
</dbReference>
<dbReference type="KEGG" id="shc:Shell_1097"/>
<dbReference type="AlphaFoldDB" id="D7D8V4"/>
<proteinExistence type="predicted"/>
<dbReference type="RefSeq" id="WP_013143398.1">
    <property type="nucleotide sequence ID" value="NC_014205.1"/>
</dbReference>
<dbReference type="PANTHER" id="PTHR42967">
    <property type="entry name" value="METAL DEPENDENT HYDROLASE"/>
    <property type="match status" value="1"/>
</dbReference>
<accession>D7D8V4</accession>
<dbReference type="OrthoDB" id="28313at2157"/>
<dbReference type="EMBL" id="CP002051">
    <property type="protein sequence ID" value="ADI32200.1"/>
    <property type="molecule type" value="Genomic_DNA"/>
</dbReference>
<organism evidence="1 2">
    <name type="scientific">Staphylothermus hellenicus (strain DSM 12710 / JCM 10830 / BK20S6-10-b1 / P8)</name>
    <dbReference type="NCBI Taxonomy" id="591019"/>
    <lineage>
        <taxon>Archaea</taxon>
        <taxon>Thermoproteota</taxon>
        <taxon>Thermoprotei</taxon>
        <taxon>Desulfurococcales</taxon>
        <taxon>Desulfurococcaceae</taxon>
        <taxon>Staphylothermus</taxon>
    </lineage>
</organism>
<gene>
    <name evidence="1" type="ordered locus">Shell_1097</name>
</gene>
<keyword evidence="1" id="KW-0378">Hydrolase</keyword>
<dbReference type="PANTHER" id="PTHR42967:SF1">
    <property type="entry name" value="MBL FOLD METALLO-HYDROLASE"/>
    <property type="match status" value="1"/>
</dbReference>
<dbReference type="GO" id="GO:0016787">
    <property type="term" value="F:hydrolase activity"/>
    <property type="evidence" value="ECO:0007669"/>
    <property type="project" value="UniProtKB-KW"/>
</dbReference>
<name>D7D8V4_STAHD</name>
<dbReference type="HOGENOM" id="CLU_070010_3_0_2"/>
<reference evidence="2" key="1">
    <citation type="submission" date="2010-05" db="EMBL/GenBank/DDBJ databases">
        <title>Complete sequence of Staphylothermus hellenicus DSM 12710.</title>
        <authorList>
            <consortium name="US DOE Joint Genome Institute"/>
            <person name="Lucas S."/>
            <person name="Copeland A."/>
            <person name="Lapidus A."/>
            <person name="Cheng J.-F."/>
            <person name="Bruce D."/>
            <person name="Goodwin L."/>
            <person name="Pitluck S."/>
            <person name="Davenport K."/>
            <person name="Detter J.C."/>
            <person name="Han C."/>
            <person name="Tapia R."/>
            <person name="Larimer F."/>
            <person name="Land M."/>
            <person name="Hauser L."/>
            <person name="Kyrpides N."/>
            <person name="Mikhailova N."/>
            <person name="Anderson I.J."/>
            <person name="Woyke T."/>
        </authorList>
    </citation>
    <scope>NUCLEOTIDE SEQUENCE [LARGE SCALE GENOMIC DNA]</scope>
    <source>
        <strain evidence="2">DSM 12710 / JCM 10830 / BK20S6-10-b1 / P8</strain>
    </source>
</reference>
<dbReference type="GeneID" id="9234386"/>
<dbReference type="SUPFAM" id="SSF56281">
    <property type="entry name" value="Metallo-hydrolase/oxidoreductase"/>
    <property type="match status" value="1"/>
</dbReference>
<dbReference type="Pfam" id="PF13483">
    <property type="entry name" value="Lactamase_B_3"/>
    <property type="match status" value="1"/>
</dbReference>
<dbReference type="STRING" id="591019.Shell_1097"/>
<protein>
    <submittedName>
        <fullName evidence="1">Zn-dependent hydrolase of the beta-lactamase fold-like protein</fullName>
    </submittedName>
</protein>
<sequence>MVIVEWHGHACVSLRRSNGYTIVFDPHDGVSIGLPRPNVKGDLILVTHDHFDHNAVDIVRKEDSRVFKEFHGEAYIDDIKIKGIKTYHDKFQGRRRGINTIYIVEVEGYRIAHLGDLGHKLSSELVGELRNLDLLIIPVGGTYTIGPDEAWDIITEVQPNNVLPIHYWIKGLNLPLFPIDDFLVYVKKYHVVRLNSRSFKLGEYEKNVIIPRI</sequence>
<dbReference type="InterPro" id="IPR036866">
    <property type="entry name" value="RibonucZ/Hydroxyglut_hydro"/>
</dbReference>
<evidence type="ECO:0000313" key="2">
    <source>
        <dbReference type="Proteomes" id="UP000002573"/>
    </source>
</evidence>
<evidence type="ECO:0000313" key="1">
    <source>
        <dbReference type="EMBL" id="ADI32200.1"/>
    </source>
</evidence>
<dbReference type="Proteomes" id="UP000002573">
    <property type="component" value="Chromosome"/>
</dbReference>
<dbReference type="eggNOG" id="arCOG00497">
    <property type="taxonomic scope" value="Archaea"/>
</dbReference>
<reference evidence="1 2" key="2">
    <citation type="journal article" date="2011" name="Stand. Genomic Sci.">
        <title>Complete genome sequence of Staphylothermus hellenicus P8.</title>
        <authorList>
            <person name="Anderson I."/>
            <person name="Wirth R."/>
            <person name="Lucas S."/>
            <person name="Copeland A."/>
            <person name="Lapidus A."/>
            <person name="Cheng J.F."/>
            <person name="Goodwin L."/>
            <person name="Pitluck S."/>
            <person name="Davenport K."/>
            <person name="Detter J.C."/>
            <person name="Han C."/>
            <person name="Tapia R."/>
            <person name="Land M."/>
            <person name="Hauser L."/>
            <person name="Pati A."/>
            <person name="Mikhailova N."/>
            <person name="Woyke T."/>
            <person name="Klenk H.P."/>
            <person name="Kyrpides N."/>
            <person name="Ivanova N."/>
        </authorList>
    </citation>
    <scope>NUCLEOTIDE SEQUENCE [LARGE SCALE GENOMIC DNA]</scope>
    <source>
        <strain evidence="2">DSM 12710 / JCM 10830 / BK20S6-10-b1 / P8</strain>
    </source>
</reference>